<feature type="transmembrane region" description="Helical" evidence="6">
    <location>
        <begin position="103"/>
        <end position="122"/>
    </location>
</feature>
<accession>A0ABW2UWT7</accession>
<dbReference type="EMBL" id="JBHTGR010000055">
    <property type="protein sequence ID" value="MFC7747713.1"/>
    <property type="molecule type" value="Genomic_DNA"/>
</dbReference>
<dbReference type="RefSeq" id="WP_382359902.1">
    <property type="nucleotide sequence ID" value="NZ_JBHTGR010000055.1"/>
</dbReference>
<evidence type="ECO:0000259" key="7">
    <source>
        <dbReference type="Pfam" id="PF10035"/>
    </source>
</evidence>
<comment type="subcellular location">
    <subcellularLocation>
        <location evidence="1">Cell membrane</location>
        <topology evidence="1">Multi-pass membrane protein</topology>
    </subcellularLocation>
</comment>
<dbReference type="Gene3D" id="3.30.70.120">
    <property type="match status" value="1"/>
</dbReference>
<dbReference type="Pfam" id="PF10035">
    <property type="entry name" value="DUF2179"/>
    <property type="match status" value="1"/>
</dbReference>
<dbReference type="PANTHER" id="PTHR33545">
    <property type="entry name" value="UPF0750 MEMBRANE PROTEIN YITT-RELATED"/>
    <property type="match status" value="1"/>
</dbReference>
<dbReference type="InterPro" id="IPR003740">
    <property type="entry name" value="YitT"/>
</dbReference>
<keyword evidence="5 6" id="KW-0472">Membrane</keyword>
<name>A0ABW2UWT7_9BACI</name>
<dbReference type="CDD" id="cd16380">
    <property type="entry name" value="YitT_C"/>
    <property type="match status" value="1"/>
</dbReference>
<dbReference type="InterPro" id="IPR019264">
    <property type="entry name" value="DUF2179"/>
</dbReference>
<dbReference type="Proteomes" id="UP001596620">
    <property type="component" value="Unassembled WGS sequence"/>
</dbReference>
<sequence>MKQTTKDLLLIIIGSFIFAISVNFFIIPNHLSEGGVIGVSIVAHYLFNWPSGVVNFVLNAILVVIGYRFFDKRFTAYTVTAIILSSIFLDLTASWGYKINDDTLLAALFAGLGIGLGLGLIFRTGGTSSGSSILARMGNRLFGWTIGQGMLFIDIAVIAGSAFIIGQERAMYTLVAVYIEAKIIDMVVEGANERTAAIIISSYPDHVLDAVTQKMSRGITVLEGKGGYTNAQQDVLYLVINKQEIVPFRRIITDIDPDAYVTVHPVQEIFRTGYKGR</sequence>
<keyword evidence="3 6" id="KW-0812">Transmembrane</keyword>
<evidence type="ECO:0000256" key="5">
    <source>
        <dbReference type="ARBA" id="ARBA00023136"/>
    </source>
</evidence>
<dbReference type="InterPro" id="IPR015867">
    <property type="entry name" value="N-reg_PII/ATP_PRibTrfase_C"/>
</dbReference>
<reference evidence="9" key="1">
    <citation type="journal article" date="2019" name="Int. J. Syst. Evol. Microbiol.">
        <title>The Global Catalogue of Microorganisms (GCM) 10K type strain sequencing project: providing services to taxonomists for standard genome sequencing and annotation.</title>
        <authorList>
            <consortium name="The Broad Institute Genomics Platform"/>
            <consortium name="The Broad Institute Genome Sequencing Center for Infectious Disease"/>
            <person name="Wu L."/>
            <person name="Ma J."/>
        </authorList>
    </citation>
    <scope>NUCLEOTIDE SEQUENCE [LARGE SCALE GENOMIC DNA]</scope>
    <source>
        <strain evidence="9">JCM 30234</strain>
    </source>
</reference>
<keyword evidence="2" id="KW-1003">Cell membrane</keyword>
<keyword evidence="4 6" id="KW-1133">Transmembrane helix</keyword>
<evidence type="ECO:0000313" key="8">
    <source>
        <dbReference type="EMBL" id="MFC7747713.1"/>
    </source>
</evidence>
<organism evidence="8 9">
    <name type="scientific">Lentibacillus kimchii</name>
    <dbReference type="NCBI Taxonomy" id="1542911"/>
    <lineage>
        <taxon>Bacteria</taxon>
        <taxon>Bacillati</taxon>
        <taxon>Bacillota</taxon>
        <taxon>Bacilli</taxon>
        <taxon>Bacillales</taxon>
        <taxon>Bacillaceae</taxon>
        <taxon>Lentibacillus</taxon>
    </lineage>
</organism>
<feature type="transmembrane region" description="Helical" evidence="6">
    <location>
        <begin position="74"/>
        <end position="97"/>
    </location>
</feature>
<evidence type="ECO:0000256" key="1">
    <source>
        <dbReference type="ARBA" id="ARBA00004651"/>
    </source>
</evidence>
<evidence type="ECO:0000256" key="6">
    <source>
        <dbReference type="SAM" id="Phobius"/>
    </source>
</evidence>
<feature type="transmembrane region" description="Helical" evidence="6">
    <location>
        <begin position="142"/>
        <end position="165"/>
    </location>
</feature>
<dbReference type="InterPro" id="IPR051461">
    <property type="entry name" value="UPF0750_membrane"/>
</dbReference>
<evidence type="ECO:0000313" key="9">
    <source>
        <dbReference type="Proteomes" id="UP001596620"/>
    </source>
</evidence>
<feature type="domain" description="DUF2179" evidence="7">
    <location>
        <begin position="217"/>
        <end position="269"/>
    </location>
</feature>
<dbReference type="PANTHER" id="PTHR33545:SF4">
    <property type="entry name" value="UPF0750 MEMBRANE PROTEIN YXKD"/>
    <property type="match status" value="1"/>
</dbReference>
<dbReference type="PIRSF" id="PIRSF006483">
    <property type="entry name" value="Membrane_protein_YitT"/>
    <property type="match status" value="1"/>
</dbReference>
<comment type="caution">
    <text evidence="8">The sequence shown here is derived from an EMBL/GenBank/DDBJ whole genome shotgun (WGS) entry which is preliminary data.</text>
</comment>
<dbReference type="Pfam" id="PF02588">
    <property type="entry name" value="YitT_membrane"/>
    <property type="match status" value="1"/>
</dbReference>
<keyword evidence="9" id="KW-1185">Reference proteome</keyword>
<feature type="transmembrane region" description="Helical" evidence="6">
    <location>
        <begin position="47"/>
        <end position="67"/>
    </location>
</feature>
<protein>
    <submittedName>
        <fullName evidence="8">YitT family protein</fullName>
    </submittedName>
</protein>
<gene>
    <name evidence="8" type="ORF">ACFQU8_11005</name>
</gene>
<evidence type="ECO:0000256" key="4">
    <source>
        <dbReference type="ARBA" id="ARBA00022989"/>
    </source>
</evidence>
<evidence type="ECO:0000256" key="2">
    <source>
        <dbReference type="ARBA" id="ARBA00022475"/>
    </source>
</evidence>
<proteinExistence type="predicted"/>
<evidence type="ECO:0000256" key="3">
    <source>
        <dbReference type="ARBA" id="ARBA00022692"/>
    </source>
</evidence>
<feature type="transmembrane region" description="Helical" evidence="6">
    <location>
        <begin position="7"/>
        <end position="27"/>
    </location>
</feature>